<name>A0A2K8SQY2_9NOSO</name>
<dbReference type="KEGG" id="nfl:COO91_03770"/>
<keyword evidence="2" id="KW-1185">Reference proteome</keyword>
<dbReference type="EMBL" id="CP024785">
    <property type="protein sequence ID" value="AUB37818.1"/>
    <property type="molecule type" value="Genomic_DNA"/>
</dbReference>
<proteinExistence type="predicted"/>
<reference evidence="1 2" key="1">
    <citation type="submission" date="2017-11" db="EMBL/GenBank/DDBJ databases">
        <title>Complete genome of a free-living desiccation-tolerant cyanobacterium and its photosynthetic adaptation to extreme terrestrial habitat.</title>
        <authorList>
            <person name="Shang J."/>
        </authorList>
    </citation>
    <scope>NUCLEOTIDE SEQUENCE [LARGE SCALE GENOMIC DNA]</scope>
    <source>
        <strain evidence="1 2">CCNUN1</strain>
    </source>
</reference>
<organism evidence="1 2">
    <name type="scientific">Nostoc flagelliforme CCNUN1</name>
    <dbReference type="NCBI Taxonomy" id="2038116"/>
    <lineage>
        <taxon>Bacteria</taxon>
        <taxon>Bacillati</taxon>
        <taxon>Cyanobacteriota</taxon>
        <taxon>Cyanophyceae</taxon>
        <taxon>Nostocales</taxon>
        <taxon>Nostocaceae</taxon>
        <taxon>Nostoc</taxon>
    </lineage>
</organism>
<gene>
    <name evidence="1" type="ORF">COO91_03770</name>
</gene>
<accession>A0A2K8SQY2</accession>
<protein>
    <submittedName>
        <fullName evidence="1">Chromosome partitioning ATPase, Mrp family, containings Fe-S cluster</fullName>
    </submittedName>
</protein>
<dbReference type="RefSeq" id="WP_157816513.1">
    <property type="nucleotide sequence ID" value="NZ_CAWNNC010000001.1"/>
</dbReference>
<dbReference type="Proteomes" id="UP000232003">
    <property type="component" value="Chromosome"/>
</dbReference>
<sequence length="45" mass="5181">MNLKGKHGKLLKIDDFLKLVKVKTVKDTDVLVLFTAVITLNKQQW</sequence>
<dbReference type="AlphaFoldDB" id="A0A2K8SQY2"/>
<evidence type="ECO:0000313" key="1">
    <source>
        <dbReference type="EMBL" id="AUB37818.1"/>
    </source>
</evidence>
<evidence type="ECO:0000313" key="2">
    <source>
        <dbReference type="Proteomes" id="UP000232003"/>
    </source>
</evidence>